<name>A0A369TRZ4_9RHOB</name>
<organism evidence="2 3">
    <name type="scientific">Thalassococcus profundi</name>
    <dbReference type="NCBI Taxonomy" id="2282382"/>
    <lineage>
        <taxon>Bacteria</taxon>
        <taxon>Pseudomonadati</taxon>
        <taxon>Pseudomonadota</taxon>
        <taxon>Alphaproteobacteria</taxon>
        <taxon>Rhodobacterales</taxon>
        <taxon>Roseobacteraceae</taxon>
        <taxon>Thalassococcus</taxon>
    </lineage>
</organism>
<comment type="caution">
    <text evidence="2">The sequence shown here is derived from an EMBL/GenBank/DDBJ whole genome shotgun (WGS) entry which is preliminary data.</text>
</comment>
<evidence type="ECO:0000313" key="3">
    <source>
        <dbReference type="Proteomes" id="UP000253977"/>
    </source>
</evidence>
<proteinExistence type="predicted"/>
<feature type="transmembrane region" description="Helical" evidence="1">
    <location>
        <begin position="53"/>
        <end position="78"/>
    </location>
</feature>
<keyword evidence="1" id="KW-0812">Transmembrane</keyword>
<gene>
    <name evidence="2" type="ORF">DU478_03080</name>
</gene>
<keyword evidence="1" id="KW-1133">Transmembrane helix</keyword>
<evidence type="ECO:0000313" key="2">
    <source>
        <dbReference type="EMBL" id="RDD67652.1"/>
    </source>
</evidence>
<evidence type="ECO:0000256" key="1">
    <source>
        <dbReference type="SAM" id="Phobius"/>
    </source>
</evidence>
<dbReference type="InterPro" id="IPR009935">
    <property type="entry name" value="DUF1467"/>
</dbReference>
<dbReference type="EMBL" id="QPMK01000002">
    <property type="protein sequence ID" value="RDD67652.1"/>
    <property type="molecule type" value="Genomic_DNA"/>
</dbReference>
<sequence>MGITSGLVLYAVLWFMTFLVVIPIRLQTQGDVGTVVEGTHAGSPEVHNLRKKAWITTGVAAILWAIIASIIISGLVTVRDIDMFNRMGPATESGETDA</sequence>
<dbReference type="Proteomes" id="UP000253977">
    <property type="component" value="Unassembled WGS sequence"/>
</dbReference>
<reference evidence="2 3" key="1">
    <citation type="submission" date="2018-07" db="EMBL/GenBank/DDBJ databases">
        <title>Thalassococcus profundi sp. nov., a marine bacterium isolated from deep seawater of Okinawa Trough.</title>
        <authorList>
            <person name="Yu M."/>
        </authorList>
    </citation>
    <scope>NUCLEOTIDE SEQUENCE [LARGE SCALE GENOMIC DNA]</scope>
    <source>
        <strain evidence="2 3">WRAS1</strain>
    </source>
</reference>
<accession>A0A369TRZ4</accession>
<keyword evidence="3" id="KW-1185">Reference proteome</keyword>
<dbReference type="Pfam" id="PF07330">
    <property type="entry name" value="DUF1467"/>
    <property type="match status" value="1"/>
</dbReference>
<dbReference type="OrthoDB" id="9804637at2"/>
<dbReference type="AlphaFoldDB" id="A0A369TRZ4"/>
<protein>
    <submittedName>
        <fullName evidence="2">DUF1467 family protein</fullName>
    </submittedName>
</protein>
<feature type="transmembrane region" description="Helical" evidence="1">
    <location>
        <begin position="7"/>
        <end position="26"/>
    </location>
</feature>
<dbReference type="RefSeq" id="WP_114509464.1">
    <property type="nucleotide sequence ID" value="NZ_QPMK01000002.1"/>
</dbReference>
<keyword evidence="1" id="KW-0472">Membrane</keyword>